<keyword evidence="2" id="KW-0732">Signal</keyword>
<organism evidence="3 4">
    <name type="scientific">Paenibacillus ehimensis</name>
    <dbReference type="NCBI Taxonomy" id="79264"/>
    <lineage>
        <taxon>Bacteria</taxon>
        <taxon>Bacillati</taxon>
        <taxon>Bacillota</taxon>
        <taxon>Bacilli</taxon>
        <taxon>Bacillales</taxon>
        <taxon>Paenibacillaceae</taxon>
        <taxon>Paenibacillus</taxon>
    </lineage>
</organism>
<feature type="compositionally biased region" description="Polar residues" evidence="1">
    <location>
        <begin position="57"/>
        <end position="67"/>
    </location>
</feature>
<proteinExistence type="predicted"/>
<feature type="chain" id="PRO_5046352175" description="VCBS repeat-containing protein" evidence="2">
    <location>
        <begin position="31"/>
        <end position="220"/>
    </location>
</feature>
<evidence type="ECO:0000313" key="4">
    <source>
        <dbReference type="Proteomes" id="UP001168883"/>
    </source>
</evidence>
<dbReference type="Proteomes" id="UP001168883">
    <property type="component" value="Unassembled WGS sequence"/>
</dbReference>
<evidence type="ECO:0000256" key="1">
    <source>
        <dbReference type="SAM" id="MobiDB-lite"/>
    </source>
</evidence>
<dbReference type="EMBL" id="JAUMKJ010000001">
    <property type="protein sequence ID" value="MDO3675719.1"/>
    <property type="molecule type" value="Genomic_DNA"/>
</dbReference>
<gene>
    <name evidence="3" type="ORF">Q3C12_01810</name>
</gene>
<evidence type="ECO:0000256" key="2">
    <source>
        <dbReference type="SAM" id="SignalP"/>
    </source>
</evidence>
<name>A0ABT8V2R7_9BACL</name>
<feature type="signal peptide" evidence="2">
    <location>
        <begin position="1"/>
        <end position="30"/>
    </location>
</feature>
<dbReference type="PROSITE" id="PS51257">
    <property type="entry name" value="PROKAR_LIPOPROTEIN"/>
    <property type="match status" value="1"/>
</dbReference>
<reference evidence="3" key="1">
    <citation type="submission" date="2023-07" db="EMBL/GenBank/DDBJ databases">
        <authorList>
            <person name="Aktuganov G."/>
            <person name="Boyko T."/>
            <person name="Delegan Y."/>
            <person name="Galimzianova N."/>
            <person name="Gilvanova E."/>
            <person name="Korobov V."/>
            <person name="Kuzmina L."/>
            <person name="Melentiev A."/>
            <person name="Milman P."/>
            <person name="Ryabova A."/>
            <person name="Stupak E."/>
            <person name="Yasakov T."/>
            <person name="Zharikova N."/>
            <person name="Zhurenko E."/>
        </authorList>
    </citation>
    <scope>NUCLEOTIDE SEQUENCE</scope>
    <source>
        <strain evidence="3">IB-739</strain>
    </source>
</reference>
<evidence type="ECO:0008006" key="5">
    <source>
        <dbReference type="Google" id="ProtNLM"/>
    </source>
</evidence>
<evidence type="ECO:0000313" key="3">
    <source>
        <dbReference type="EMBL" id="MDO3675719.1"/>
    </source>
</evidence>
<feature type="region of interest" description="Disordered" evidence="1">
    <location>
        <begin position="31"/>
        <end position="67"/>
    </location>
</feature>
<accession>A0ABT8V2R7</accession>
<sequence>MPAPIRKTLKRLNKVIIFLVLLSACFGCNASSRSDNEAPVPRPAETRSENKPAATEPVSSLDSPESPKETVNSLVAKGLQVIENQSFEVELNHWGKAKFISGKHLKDGVFKASFYLANEQGNIIYSFPEFNGNEWPSFERIRAVSFKDLNQDGLKDVIIIAEYITGAGEQGTTPFPVASIYFQKAKSFEALSDLDEKINSAGKNETVEEVLNFTRGWKFE</sequence>
<comment type="caution">
    <text evidence="3">The sequence shown here is derived from an EMBL/GenBank/DDBJ whole genome shotgun (WGS) entry which is preliminary data.</text>
</comment>
<keyword evidence="4" id="KW-1185">Reference proteome</keyword>
<protein>
    <recommendedName>
        <fullName evidence="5">VCBS repeat-containing protein</fullName>
    </recommendedName>
</protein>
<dbReference type="RefSeq" id="WP_127489370.1">
    <property type="nucleotide sequence ID" value="NZ_JAUMKJ010000001.1"/>
</dbReference>